<proteinExistence type="predicted"/>
<dbReference type="PANTHER" id="PTHR48098">
    <property type="entry name" value="ENTEROCHELIN ESTERASE-RELATED"/>
    <property type="match status" value="1"/>
</dbReference>
<dbReference type="GO" id="GO:0016787">
    <property type="term" value="F:hydrolase activity"/>
    <property type="evidence" value="ECO:0007669"/>
    <property type="project" value="UniProtKB-KW"/>
</dbReference>
<organism evidence="3 4">
    <name type="scientific">Corynebacterium suedekumii</name>
    <dbReference type="NCBI Taxonomy" id="3049801"/>
    <lineage>
        <taxon>Bacteria</taxon>
        <taxon>Bacillati</taxon>
        <taxon>Actinomycetota</taxon>
        <taxon>Actinomycetes</taxon>
        <taxon>Mycobacteriales</taxon>
        <taxon>Corynebacteriaceae</taxon>
        <taxon>Corynebacterium</taxon>
    </lineage>
</organism>
<dbReference type="InterPro" id="IPR000801">
    <property type="entry name" value="Esterase-like"/>
</dbReference>
<dbReference type="EMBL" id="CP126970">
    <property type="protein sequence ID" value="WIM69250.1"/>
    <property type="molecule type" value="Genomic_DNA"/>
</dbReference>
<dbReference type="InterPro" id="IPR050583">
    <property type="entry name" value="Mycobacterial_A85_antigen"/>
</dbReference>
<keyword evidence="2" id="KW-0732">Signal</keyword>
<feature type="chain" id="PRO_5045505471" evidence="2">
    <location>
        <begin position="24"/>
        <end position="483"/>
    </location>
</feature>
<evidence type="ECO:0000256" key="2">
    <source>
        <dbReference type="SAM" id="SignalP"/>
    </source>
</evidence>
<feature type="compositionally biased region" description="Polar residues" evidence="1">
    <location>
        <begin position="42"/>
        <end position="67"/>
    </location>
</feature>
<dbReference type="PANTHER" id="PTHR48098:SF1">
    <property type="entry name" value="DIACYLGLYCEROL ACYLTRANSFERASE_MYCOLYLTRANSFERASE AG85A"/>
    <property type="match status" value="1"/>
</dbReference>
<gene>
    <name evidence="3" type="ORF">QP029_08135</name>
</gene>
<reference evidence="3 4" key="1">
    <citation type="submission" date="2023-05" db="EMBL/GenBank/DDBJ databases">
        <title>Corynebacterium suedekumii sp. nov. and Corynebacterium breve sp. nov. isolated from raw cow's milk.</title>
        <authorList>
            <person name="Baer M.K."/>
            <person name="Mehl L."/>
            <person name="Hellmuth R."/>
            <person name="Marke G."/>
            <person name="Lipski A."/>
        </authorList>
    </citation>
    <scope>NUCLEOTIDE SEQUENCE [LARGE SCALE GENOMIC DNA]</scope>
    <source>
        <strain evidence="3 4">LM112</strain>
    </source>
</reference>
<protein>
    <submittedName>
        <fullName evidence="3">Alpha/beta hydrolase family protein</fullName>
    </submittedName>
</protein>
<dbReference type="Pfam" id="PF00756">
    <property type="entry name" value="Esterase"/>
    <property type="match status" value="1"/>
</dbReference>
<accession>A0ABY8VKD3</accession>
<feature type="compositionally biased region" description="Low complexity" evidence="1">
    <location>
        <begin position="457"/>
        <end position="483"/>
    </location>
</feature>
<dbReference type="RefSeq" id="WP_284873845.1">
    <property type="nucleotide sequence ID" value="NZ_CP126970.1"/>
</dbReference>
<feature type="region of interest" description="Disordered" evidence="1">
    <location>
        <begin position="35"/>
        <end position="71"/>
    </location>
</feature>
<dbReference type="Proteomes" id="UP001238805">
    <property type="component" value="Chromosome"/>
</dbReference>
<dbReference type="Gene3D" id="3.40.50.1820">
    <property type="entry name" value="alpha/beta hydrolase"/>
    <property type="match status" value="1"/>
</dbReference>
<evidence type="ECO:0000313" key="4">
    <source>
        <dbReference type="Proteomes" id="UP001238805"/>
    </source>
</evidence>
<dbReference type="InterPro" id="IPR029058">
    <property type="entry name" value="AB_hydrolase_fold"/>
</dbReference>
<evidence type="ECO:0000313" key="3">
    <source>
        <dbReference type="EMBL" id="WIM69250.1"/>
    </source>
</evidence>
<feature type="signal peptide" evidence="2">
    <location>
        <begin position="1"/>
        <end position="23"/>
    </location>
</feature>
<name>A0ABY8VKD3_9CORY</name>
<keyword evidence="3" id="KW-0378">Hydrolase</keyword>
<dbReference type="SUPFAM" id="SSF53474">
    <property type="entry name" value="alpha/beta-Hydrolases"/>
    <property type="match status" value="1"/>
</dbReference>
<sequence>MPRFTSRPLAAAVLAGILTPAIIAPHAAAVDYGMDPDVVQNPADTPNRPETSGSGPSMLTQGSSDGTVTEGLINDYRPQTVNPMFPEGRDHLPTADIDMDPEVLARLAEYAKVDGDRIRQINAYSPSMGRTIPLVWIVPQDLSEPRPIVYALGGGDGGQGRDNWITRSDMVDFYSEKNIHVILPMLGAYSYYSDWLEENPDQGGKQMWETFLTHELPGPLEAELGADGTRSLIGMSMSGTTALLYATHQPGFYDSVASLSGCGDTNSWLGRRGVASTIYNGNGTPEMMWGAPNSDYSRYQDAVINAGRLAEQPNLYVYAASGLPGDLDFLGPNAPADDGAWDDRRGPGFYIEAASNLCAHRLKQATDARGIDTVYYDFATTGTHSWDAWNNALREFWPIQARGFGIDGGSVTPGLDGEEAPWVGSSDSSRYTDLFGPSSEIYGGSTAPALSSRLDDPSLSSQSSVPDGSSDSSGSSGSSGSSD</sequence>
<evidence type="ECO:0000256" key="1">
    <source>
        <dbReference type="SAM" id="MobiDB-lite"/>
    </source>
</evidence>
<feature type="region of interest" description="Disordered" evidence="1">
    <location>
        <begin position="446"/>
        <end position="483"/>
    </location>
</feature>
<keyword evidence="4" id="KW-1185">Reference proteome</keyword>